<evidence type="ECO:0000256" key="1">
    <source>
        <dbReference type="SAM" id="MobiDB-lite"/>
    </source>
</evidence>
<keyword evidence="3" id="KW-1185">Reference proteome</keyword>
<proteinExistence type="predicted"/>
<protein>
    <submittedName>
        <fullName evidence="2">14737_t:CDS:1</fullName>
    </submittedName>
</protein>
<sequence length="62" mass="6884">QLNKEKKLQRDLTAQDLATASSRNDQSHVILENSESLEETRQKADAGKAKTSELEDTGKVDN</sequence>
<evidence type="ECO:0000313" key="3">
    <source>
        <dbReference type="Proteomes" id="UP000789342"/>
    </source>
</evidence>
<name>A0A9N9GP85_9GLOM</name>
<feature type="region of interest" description="Disordered" evidence="1">
    <location>
        <begin position="1"/>
        <end position="62"/>
    </location>
</feature>
<feature type="non-terminal residue" evidence="2">
    <location>
        <position position="62"/>
    </location>
</feature>
<organism evidence="2 3">
    <name type="scientific">Acaulospora morrowiae</name>
    <dbReference type="NCBI Taxonomy" id="94023"/>
    <lineage>
        <taxon>Eukaryota</taxon>
        <taxon>Fungi</taxon>
        <taxon>Fungi incertae sedis</taxon>
        <taxon>Mucoromycota</taxon>
        <taxon>Glomeromycotina</taxon>
        <taxon>Glomeromycetes</taxon>
        <taxon>Diversisporales</taxon>
        <taxon>Acaulosporaceae</taxon>
        <taxon>Acaulospora</taxon>
    </lineage>
</organism>
<feature type="compositionally biased region" description="Basic and acidic residues" evidence="1">
    <location>
        <begin position="1"/>
        <end position="10"/>
    </location>
</feature>
<evidence type="ECO:0000313" key="2">
    <source>
        <dbReference type="EMBL" id="CAG8623289.1"/>
    </source>
</evidence>
<feature type="compositionally biased region" description="Basic and acidic residues" evidence="1">
    <location>
        <begin position="38"/>
        <end position="62"/>
    </location>
</feature>
<dbReference type="EMBL" id="CAJVPV010007821">
    <property type="protein sequence ID" value="CAG8623289.1"/>
    <property type="molecule type" value="Genomic_DNA"/>
</dbReference>
<reference evidence="2" key="1">
    <citation type="submission" date="2021-06" db="EMBL/GenBank/DDBJ databases">
        <authorList>
            <person name="Kallberg Y."/>
            <person name="Tangrot J."/>
            <person name="Rosling A."/>
        </authorList>
    </citation>
    <scope>NUCLEOTIDE SEQUENCE</scope>
    <source>
        <strain evidence="2">CL551</strain>
    </source>
</reference>
<comment type="caution">
    <text evidence="2">The sequence shown here is derived from an EMBL/GenBank/DDBJ whole genome shotgun (WGS) entry which is preliminary data.</text>
</comment>
<gene>
    <name evidence="2" type="ORF">AMORRO_LOCUS8756</name>
</gene>
<dbReference type="Proteomes" id="UP000789342">
    <property type="component" value="Unassembled WGS sequence"/>
</dbReference>
<dbReference type="AlphaFoldDB" id="A0A9N9GP85"/>
<accession>A0A9N9GP85</accession>